<evidence type="ECO:0000256" key="16">
    <source>
        <dbReference type="ARBA" id="ARBA00023239"/>
    </source>
</evidence>
<keyword evidence="16 18" id="KW-0456">Lyase</keyword>
<organism evidence="21 22">
    <name type="scientific">Cytobacillus depressus</name>
    <dbReference type="NCBI Taxonomy" id="1602942"/>
    <lineage>
        <taxon>Bacteria</taxon>
        <taxon>Bacillati</taxon>
        <taxon>Bacillota</taxon>
        <taxon>Bacilli</taxon>
        <taxon>Bacillales</taxon>
        <taxon>Bacillaceae</taxon>
        <taxon>Cytobacillus</taxon>
    </lineage>
</organism>
<dbReference type="InterPro" id="IPR056179">
    <property type="entry name" value="DHQS_C"/>
</dbReference>
<feature type="domain" description="3-dehydroquinate synthase N-terminal" evidence="19">
    <location>
        <begin position="67"/>
        <end position="176"/>
    </location>
</feature>
<evidence type="ECO:0000256" key="9">
    <source>
        <dbReference type="ARBA" id="ARBA00022490"/>
    </source>
</evidence>
<dbReference type="GO" id="GO:0000166">
    <property type="term" value="F:nucleotide binding"/>
    <property type="evidence" value="ECO:0007669"/>
    <property type="project" value="UniProtKB-KW"/>
</dbReference>
<dbReference type="InterPro" id="IPR016037">
    <property type="entry name" value="DHQ_synth_AroB"/>
</dbReference>
<evidence type="ECO:0000256" key="8">
    <source>
        <dbReference type="ARBA" id="ARBA00017684"/>
    </source>
</evidence>
<keyword evidence="9 18" id="KW-0963">Cytoplasm</keyword>
<dbReference type="PANTHER" id="PTHR43622:SF7">
    <property type="entry name" value="3-DEHYDROQUINATE SYNTHASE, CHLOROPLASTIC"/>
    <property type="match status" value="1"/>
</dbReference>
<sequence length="358" mass="40188">MDVLTIETASKTYPVYVGTNILDQLSVFIKDSIPDLTTIMVITDETVAKLYSNDIRAALENFNTEFCIVPSGERAKTFDVYYQALSFAFEKKLDRKSLVIAFGGGAIGDLGGFVASTYMRGIPFIQVPTTILSHDSAVGGKVAINHPLGKNMIGSFYQPEAVLYDLTFLQSLPQNEKLSGFAEVIKHSLIHDPSFYDWLVTNINSIEALDGEKLHHSLKRGIEIKNHFVSKDERETGIRAYLNFGHTLGHAIEAEMGYGQWTHGESVMVGILFALQLSKDFAGLNFQTEPLKEWLHQLGYETEIPQELSVQNLVSRMKQDKKSIGQKVNFVLLEEIGRPKLYEVSDEEIEKQLLIFQQ</sequence>
<dbReference type="Gene3D" id="3.40.50.1970">
    <property type="match status" value="1"/>
</dbReference>
<dbReference type="GO" id="GO:0005737">
    <property type="term" value="C:cytoplasm"/>
    <property type="evidence" value="ECO:0007669"/>
    <property type="project" value="UniProtKB-SubCell"/>
</dbReference>
<keyword evidence="11 18" id="KW-0479">Metal-binding</keyword>
<evidence type="ECO:0000259" key="19">
    <source>
        <dbReference type="Pfam" id="PF01761"/>
    </source>
</evidence>
<evidence type="ECO:0000256" key="1">
    <source>
        <dbReference type="ARBA" id="ARBA00001393"/>
    </source>
</evidence>
<dbReference type="HAMAP" id="MF_00110">
    <property type="entry name" value="DHQ_synthase"/>
    <property type="match status" value="1"/>
</dbReference>
<protein>
    <recommendedName>
        <fullName evidence="8 18">3-dehydroquinate synthase</fullName>
        <shortName evidence="18">DHQS</shortName>
        <ecNumber evidence="7 18">4.2.3.4</ecNumber>
    </recommendedName>
</protein>
<evidence type="ECO:0000256" key="12">
    <source>
        <dbReference type="ARBA" id="ARBA00022741"/>
    </source>
</evidence>
<feature type="binding site" evidence="18">
    <location>
        <begin position="71"/>
        <end position="76"/>
    </location>
    <ligand>
        <name>NAD(+)</name>
        <dbReference type="ChEBI" id="CHEBI:57540"/>
    </ligand>
</feature>
<dbReference type="Gene3D" id="1.20.1090.10">
    <property type="entry name" value="Dehydroquinate synthase-like - alpha domain"/>
    <property type="match status" value="1"/>
</dbReference>
<keyword evidence="10 18" id="KW-0028">Amino-acid biosynthesis</keyword>
<dbReference type="PIRSF" id="PIRSF001455">
    <property type="entry name" value="DHQ_synth"/>
    <property type="match status" value="1"/>
</dbReference>
<evidence type="ECO:0000256" key="17">
    <source>
        <dbReference type="ARBA" id="ARBA00023285"/>
    </source>
</evidence>
<dbReference type="GO" id="GO:0046872">
    <property type="term" value="F:metal ion binding"/>
    <property type="evidence" value="ECO:0007669"/>
    <property type="project" value="UniProtKB-KW"/>
</dbReference>
<dbReference type="Pfam" id="PF01761">
    <property type="entry name" value="DHQ_synthase"/>
    <property type="match status" value="1"/>
</dbReference>
<dbReference type="GO" id="GO:0009423">
    <property type="term" value="P:chorismate biosynthetic process"/>
    <property type="evidence" value="ECO:0007669"/>
    <property type="project" value="UniProtKB-UniRule"/>
</dbReference>
<comment type="catalytic activity">
    <reaction evidence="1 18">
        <text>7-phospho-2-dehydro-3-deoxy-D-arabino-heptonate = 3-dehydroquinate + phosphate</text>
        <dbReference type="Rhea" id="RHEA:21968"/>
        <dbReference type="ChEBI" id="CHEBI:32364"/>
        <dbReference type="ChEBI" id="CHEBI:43474"/>
        <dbReference type="ChEBI" id="CHEBI:58394"/>
        <dbReference type="EC" id="4.2.3.4"/>
    </reaction>
</comment>
<comment type="cofactor">
    <cofactor evidence="2 18">
        <name>NAD(+)</name>
        <dbReference type="ChEBI" id="CHEBI:57540"/>
    </cofactor>
</comment>
<dbReference type="PANTHER" id="PTHR43622">
    <property type="entry name" value="3-DEHYDROQUINATE SYNTHASE"/>
    <property type="match status" value="1"/>
</dbReference>
<dbReference type="RefSeq" id="WP_151533047.1">
    <property type="nucleotide sequence ID" value="NZ_WBOS01000001.1"/>
</dbReference>
<keyword evidence="22" id="KW-1185">Reference proteome</keyword>
<evidence type="ECO:0000256" key="11">
    <source>
        <dbReference type="ARBA" id="ARBA00022723"/>
    </source>
</evidence>
<dbReference type="InterPro" id="IPR030960">
    <property type="entry name" value="DHQS/DOIS_N"/>
</dbReference>
<dbReference type="GO" id="GO:0008652">
    <property type="term" value="P:amino acid biosynthetic process"/>
    <property type="evidence" value="ECO:0007669"/>
    <property type="project" value="UniProtKB-KW"/>
</dbReference>
<accession>A0A6L3V9N1</accession>
<evidence type="ECO:0000259" key="20">
    <source>
        <dbReference type="Pfam" id="PF24621"/>
    </source>
</evidence>
<comment type="subcellular location">
    <subcellularLocation>
        <location evidence="4 18">Cytoplasm</location>
    </subcellularLocation>
</comment>
<keyword evidence="15 18" id="KW-0057">Aromatic amino acid biosynthesis</keyword>
<evidence type="ECO:0000256" key="3">
    <source>
        <dbReference type="ARBA" id="ARBA00001947"/>
    </source>
</evidence>
<evidence type="ECO:0000256" key="7">
    <source>
        <dbReference type="ARBA" id="ARBA00013031"/>
    </source>
</evidence>
<comment type="cofactor">
    <cofactor evidence="18">
        <name>Co(2+)</name>
        <dbReference type="ChEBI" id="CHEBI:48828"/>
    </cofactor>
    <cofactor evidence="18">
        <name>Zn(2+)</name>
        <dbReference type="ChEBI" id="CHEBI:29105"/>
    </cofactor>
    <text evidence="18">Binds 1 divalent metal cation per subunit. Can use either Co(2+) or Zn(2+).</text>
</comment>
<name>A0A6L3V9N1_9BACI</name>
<evidence type="ECO:0000256" key="10">
    <source>
        <dbReference type="ARBA" id="ARBA00022605"/>
    </source>
</evidence>
<keyword evidence="13 18" id="KW-0862">Zinc</keyword>
<feature type="binding site" evidence="18">
    <location>
        <position position="183"/>
    </location>
    <ligand>
        <name>Zn(2+)</name>
        <dbReference type="ChEBI" id="CHEBI:29105"/>
    </ligand>
</feature>
<evidence type="ECO:0000256" key="2">
    <source>
        <dbReference type="ARBA" id="ARBA00001911"/>
    </source>
</evidence>
<dbReference type="InterPro" id="IPR030963">
    <property type="entry name" value="DHQ_synth_fam"/>
</dbReference>
<evidence type="ECO:0000256" key="5">
    <source>
        <dbReference type="ARBA" id="ARBA00004661"/>
    </source>
</evidence>
<dbReference type="OrthoDB" id="9806583at2"/>
<evidence type="ECO:0000256" key="15">
    <source>
        <dbReference type="ARBA" id="ARBA00023141"/>
    </source>
</evidence>
<gene>
    <name evidence="18" type="primary">aroB</name>
    <name evidence="21" type="ORF">F7731_01785</name>
</gene>
<evidence type="ECO:0000256" key="4">
    <source>
        <dbReference type="ARBA" id="ARBA00004496"/>
    </source>
</evidence>
<dbReference type="FunFam" id="3.40.50.1970:FF:000007">
    <property type="entry name" value="Pentafunctional AROM polypeptide"/>
    <property type="match status" value="1"/>
</dbReference>
<dbReference type="InterPro" id="IPR050071">
    <property type="entry name" value="Dehydroquinate_synthase"/>
</dbReference>
<keyword evidence="12 18" id="KW-0547">Nucleotide-binding</keyword>
<feature type="domain" description="3-dehydroquinate synthase C-terminal" evidence="20">
    <location>
        <begin position="180"/>
        <end position="323"/>
    </location>
</feature>
<dbReference type="UniPathway" id="UPA00053">
    <property type="reaction ID" value="UER00085"/>
</dbReference>
<evidence type="ECO:0000256" key="13">
    <source>
        <dbReference type="ARBA" id="ARBA00022833"/>
    </source>
</evidence>
<dbReference type="GO" id="GO:0009073">
    <property type="term" value="P:aromatic amino acid family biosynthetic process"/>
    <property type="evidence" value="ECO:0007669"/>
    <property type="project" value="UniProtKB-KW"/>
</dbReference>
<feature type="binding site" evidence="18">
    <location>
        <position position="150"/>
    </location>
    <ligand>
        <name>NAD(+)</name>
        <dbReference type="ChEBI" id="CHEBI:57540"/>
    </ligand>
</feature>
<comment type="cofactor">
    <cofactor evidence="3">
        <name>Zn(2+)</name>
        <dbReference type="ChEBI" id="CHEBI:29105"/>
    </cofactor>
</comment>
<evidence type="ECO:0000256" key="14">
    <source>
        <dbReference type="ARBA" id="ARBA00023027"/>
    </source>
</evidence>
<dbReference type="Proteomes" id="UP000481030">
    <property type="component" value="Unassembled WGS sequence"/>
</dbReference>
<evidence type="ECO:0000256" key="18">
    <source>
        <dbReference type="HAMAP-Rule" id="MF_00110"/>
    </source>
</evidence>
<keyword evidence="14 18" id="KW-0520">NAD</keyword>
<feature type="binding site" evidence="18">
    <location>
        <begin position="105"/>
        <end position="109"/>
    </location>
    <ligand>
        <name>NAD(+)</name>
        <dbReference type="ChEBI" id="CHEBI:57540"/>
    </ligand>
</feature>
<comment type="pathway">
    <text evidence="5 18">Metabolic intermediate biosynthesis; chorismate biosynthesis; chorismate from D-erythrose 4-phosphate and phosphoenolpyruvate: step 2/7.</text>
</comment>
<evidence type="ECO:0000313" key="22">
    <source>
        <dbReference type="Proteomes" id="UP000481030"/>
    </source>
</evidence>
<evidence type="ECO:0000256" key="6">
    <source>
        <dbReference type="ARBA" id="ARBA00005412"/>
    </source>
</evidence>
<feature type="binding site" evidence="18">
    <location>
        <position position="263"/>
    </location>
    <ligand>
        <name>Zn(2+)</name>
        <dbReference type="ChEBI" id="CHEBI:29105"/>
    </ligand>
</feature>
<dbReference type="SUPFAM" id="SSF56796">
    <property type="entry name" value="Dehydroquinate synthase-like"/>
    <property type="match status" value="1"/>
</dbReference>
<feature type="binding site" evidence="18">
    <location>
        <begin position="129"/>
        <end position="130"/>
    </location>
    <ligand>
        <name>NAD(+)</name>
        <dbReference type="ChEBI" id="CHEBI:57540"/>
    </ligand>
</feature>
<comment type="caution">
    <text evidence="18">Lacks conserved residue(s) required for the propagation of feature annotation.</text>
</comment>
<proteinExistence type="inferred from homology"/>
<feature type="binding site" evidence="18">
    <location>
        <position position="141"/>
    </location>
    <ligand>
        <name>NAD(+)</name>
        <dbReference type="ChEBI" id="CHEBI:57540"/>
    </ligand>
</feature>
<comment type="caution">
    <text evidence="21">The sequence shown here is derived from an EMBL/GenBank/DDBJ whole genome shotgun (WGS) entry which is preliminary data.</text>
</comment>
<comment type="similarity">
    <text evidence="6 18">Belongs to the sugar phosphate cyclases superfamily. Dehydroquinate synthase family.</text>
</comment>
<reference evidence="21 22" key="1">
    <citation type="journal article" date="2016" name="Antonie Van Leeuwenhoek">
        <title>Bacillus depressus sp. nov., isolated from soil of a sunflower field.</title>
        <authorList>
            <person name="Wei X."/>
            <person name="Xin D."/>
            <person name="Xin Y."/>
            <person name="Zhang H."/>
            <person name="Wang T."/>
            <person name="Zhang J."/>
        </authorList>
    </citation>
    <scope>NUCLEOTIDE SEQUENCE [LARGE SCALE GENOMIC DNA]</scope>
    <source>
        <strain evidence="21 22">BZ1</strain>
    </source>
</reference>
<dbReference type="AlphaFoldDB" id="A0A6L3V9N1"/>
<dbReference type="NCBIfam" id="TIGR01357">
    <property type="entry name" value="aroB"/>
    <property type="match status" value="1"/>
</dbReference>
<keyword evidence="17 18" id="KW-0170">Cobalt</keyword>
<feature type="binding site" evidence="18">
    <location>
        <position position="246"/>
    </location>
    <ligand>
        <name>Zn(2+)</name>
        <dbReference type="ChEBI" id="CHEBI:29105"/>
    </ligand>
</feature>
<dbReference type="GO" id="GO:0003856">
    <property type="term" value="F:3-dehydroquinate synthase activity"/>
    <property type="evidence" value="ECO:0007669"/>
    <property type="project" value="UniProtKB-UniRule"/>
</dbReference>
<dbReference type="Pfam" id="PF24621">
    <property type="entry name" value="DHQS_C"/>
    <property type="match status" value="1"/>
</dbReference>
<dbReference type="CDD" id="cd08195">
    <property type="entry name" value="DHQS"/>
    <property type="match status" value="1"/>
</dbReference>
<evidence type="ECO:0000313" key="21">
    <source>
        <dbReference type="EMBL" id="KAB2338320.1"/>
    </source>
</evidence>
<dbReference type="EMBL" id="WBOS01000001">
    <property type="protein sequence ID" value="KAB2338320.1"/>
    <property type="molecule type" value="Genomic_DNA"/>
</dbReference>
<comment type="function">
    <text evidence="18">Catalyzes the conversion of 3-deoxy-D-arabino-heptulosonate 7-phosphate (DAHP) to dehydroquinate (DHQ).</text>
</comment>
<dbReference type="EC" id="4.2.3.4" evidence="7 18"/>